<name>A0A9Q5N4R3_SANBA</name>
<evidence type="ECO:0000313" key="1">
    <source>
        <dbReference type="EMBL" id="OCB88142.1"/>
    </source>
</evidence>
<sequence>MSDSYGPSPVLPLPAELLLYIFKLATVNPCRDIDRYVDLPPFESIESGRQEEEFDVALGTKRSIILTCSAFNRLGKAIMYEDIRVGRGAAVLMDILDKSEVESPGAGIGRMVKRAVLFPLSSETSAPGRLSKSTLRILACCPNIRALSRHKGAISHDGECGAQESGSSHQELHIHSLERVDWSSCPADDPPFVAEMPHSVWGSESLKTLSVGVQECSRFTGMQETDTVNVFSNIRTLRVRSIDAFGLPGQRFFTLELPSFRRLILDQPDSLYALFSVIQYGDKVDTIELGLHSGFLEHDYIAVLLIYCPNVTDLYFPVFTTFITRRNGLTYSLRHVALHAATEEGLSLDETWQWEHVSGHFEALCGDGSRFTMLERITLHGTEWRNVVGDPRFIPSARLIRSRSIALFFEDETARLLFDQVNPVEVTL</sequence>
<evidence type="ECO:0000313" key="2">
    <source>
        <dbReference type="Proteomes" id="UP000757232"/>
    </source>
</evidence>
<comment type="caution">
    <text evidence="1">The sequence shown here is derived from an EMBL/GenBank/DDBJ whole genome shotgun (WGS) entry which is preliminary data.</text>
</comment>
<gene>
    <name evidence="1" type="ORF">A7U60_g4771</name>
</gene>
<dbReference type="OrthoDB" id="3256525at2759"/>
<protein>
    <submittedName>
        <fullName evidence="1">Uncharacterized protein</fullName>
    </submittedName>
</protein>
<proteinExistence type="predicted"/>
<accession>A0A9Q5N4R3</accession>
<dbReference type="AlphaFoldDB" id="A0A9Q5N4R3"/>
<organism evidence="1 2">
    <name type="scientific">Sanghuangporus baumii</name>
    <name type="common">Phellinus baumii</name>
    <dbReference type="NCBI Taxonomy" id="108892"/>
    <lineage>
        <taxon>Eukaryota</taxon>
        <taxon>Fungi</taxon>
        <taxon>Dikarya</taxon>
        <taxon>Basidiomycota</taxon>
        <taxon>Agaricomycotina</taxon>
        <taxon>Agaricomycetes</taxon>
        <taxon>Hymenochaetales</taxon>
        <taxon>Hymenochaetaceae</taxon>
        <taxon>Sanghuangporus</taxon>
    </lineage>
</organism>
<keyword evidence="2" id="KW-1185">Reference proteome</keyword>
<dbReference type="Proteomes" id="UP000757232">
    <property type="component" value="Unassembled WGS sequence"/>
</dbReference>
<dbReference type="EMBL" id="LNZH02000184">
    <property type="protein sequence ID" value="OCB88142.1"/>
    <property type="molecule type" value="Genomic_DNA"/>
</dbReference>
<reference evidence="1" key="1">
    <citation type="submission" date="2016-06" db="EMBL/GenBank/DDBJ databases">
        <title>Draft Genome sequence of the fungus Inonotus baumii.</title>
        <authorList>
            <person name="Zhu H."/>
            <person name="Lin W."/>
        </authorList>
    </citation>
    <scope>NUCLEOTIDE SEQUENCE</scope>
    <source>
        <strain evidence="1">821</strain>
    </source>
</reference>